<sequence length="177" mass="18689">MSFAGVLLNSSFACLRVWSMVDNAVRVRPDALPSTANKLTPFAVRAATMMRFAVWPSSTKLFVPLMVKSDPEPFASMVMPASSQRPDGSVVASVAMVSPLAMPGRYAFFAASSPDCNNAFAARTTLEKYGAHNNARPISSSTTPSSMNEKPCPPNSSGIARPCNAISPAICDHTAAS</sequence>
<proteinExistence type="predicted"/>
<accession>A0A6J6I3H4</accession>
<dbReference type="AlphaFoldDB" id="A0A6J6I3H4"/>
<evidence type="ECO:0000313" key="2">
    <source>
        <dbReference type="EMBL" id="CAB4617984.1"/>
    </source>
</evidence>
<organism evidence="2">
    <name type="scientific">freshwater metagenome</name>
    <dbReference type="NCBI Taxonomy" id="449393"/>
    <lineage>
        <taxon>unclassified sequences</taxon>
        <taxon>metagenomes</taxon>
        <taxon>ecological metagenomes</taxon>
    </lineage>
</organism>
<feature type="region of interest" description="Disordered" evidence="1">
    <location>
        <begin position="132"/>
        <end position="156"/>
    </location>
</feature>
<dbReference type="EMBL" id="CAEZUZ010000099">
    <property type="protein sequence ID" value="CAB4617984.1"/>
    <property type="molecule type" value="Genomic_DNA"/>
</dbReference>
<name>A0A6J6I3H4_9ZZZZ</name>
<protein>
    <submittedName>
        <fullName evidence="2">Unannotated protein</fullName>
    </submittedName>
</protein>
<gene>
    <name evidence="2" type="ORF">UFOPK1889_00686</name>
</gene>
<reference evidence="2" key="1">
    <citation type="submission" date="2020-05" db="EMBL/GenBank/DDBJ databases">
        <authorList>
            <person name="Chiriac C."/>
            <person name="Salcher M."/>
            <person name="Ghai R."/>
            <person name="Kavagutti S V."/>
        </authorList>
    </citation>
    <scope>NUCLEOTIDE SEQUENCE</scope>
</reference>
<feature type="compositionally biased region" description="Polar residues" evidence="1">
    <location>
        <begin position="136"/>
        <end position="148"/>
    </location>
</feature>
<evidence type="ECO:0000256" key="1">
    <source>
        <dbReference type="SAM" id="MobiDB-lite"/>
    </source>
</evidence>